<dbReference type="Pfam" id="PF00567">
    <property type="entry name" value="TUDOR"/>
    <property type="match status" value="2"/>
</dbReference>
<feature type="region of interest" description="Disordered" evidence="5">
    <location>
        <begin position="141"/>
        <end position="212"/>
    </location>
</feature>
<dbReference type="EnsemblMetazoa" id="ADIR005510-RA">
    <property type="protein sequence ID" value="ADIR005510-PA"/>
    <property type="gene ID" value="ADIR005510"/>
</dbReference>
<evidence type="ECO:0000256" key="2">
    <source>
        <dbReference type="ARBA" id="ARBA00022771"/>
    </source>
</evidence>
<feature type="compositionally biased region" description="Polar residues" evidence="5">
    <location>
        <begin position="166"/>
        <end position="185"/>
    </location>
</feature>
<evidence type="ECO:0000313" key="9">
    <source>
        <dbReference type="Proteomes" id="UP000075884"/>
    </source>
</evidence>
<evidence type="ECO:0000256" key="4">
    <source>
        <dbReference type="PROSITE-ProRule" id="PRU00134"/>
    </source>
</evidence>
<dbReference type="SUPFAM" id="SSF144232">
    <property type="entry name" value="HIT/MYND zinc finger-like"/>
    <property type="match status" value="1"/>
</dbReference>
<dbReference type="GO" id="GO:0008270">
    <property type="term" value="F:zinc ion binding"/>
    <property type="evidence" value="ECO:0007669"/>
    <property type="project" value="UniProtKB-KW"/>
</dbReference>
<evidence type="ECO:0000259" key="7">
    <source>
        <dbReference type="PROSITE" id="PS50865"/>
    </source>
</evidence>
<keyword evidence="2 4" id="KW-0863">Zinc-finger</keyword>
<evidence type="ECO:0000256" key="5">
    <source>
        <dbReference type="SAM" id="MobiDB-lite"/>
    </source>
</evidence>
<dbReference type="Proteomes" id="UP000075884">
    <property type="component" value="Unassembled WGS sequence"/>
</dbReference>
<dbReference type="Gene3D" id="6.10.140.2220">
    <property type="match status" value="1"/>
</dbReference>
<sequence>MAAMKVSPLVAAPVLNCVTCNCQGAYLECSVCGSCYCSVECQRDNWPKHRDVCMPRLILAPMIGRSVHLTQFPPPSIPRKPEACLVKDSTNNASLDKSIKENIQPPQNVPTISAKMNVKLDGQKIPPQSVPRIGAKLNVTLESQKLPPQTVPEIGSRLNGSPGMQKAQQQSSLSNGTRLNGSPSVQKALPKQADLVPDRSPKPESESPKPSATAIALKLNAEKYAPKPEDGTIAGSMLRQGPFPEPGRKVKIAHVASDKMYIYETGPGPNGTPNQFLSLVKSCIEHSFEVKAYFTEAPKVDDIVFAPFEGDYYRAVVKSIGGDNVDVFYPDFGNTQMVAWNHLKAITDPKIKYASTVTHPVWVDNVSSFTPAIKRFLEALVDSAEFVLRTVIEMPKSTIRIVELRHLQEQYLLSDKLLALCSTTPVASKKIVEQKSSPKTPKLVVTNPVTYKPVTVEELIQADDIDGKGVELIILNATSAHTENLLSVVIKSQHAQYEAMMKECQLYGQIDPNPYVPDENEVCLLNVKGTWYRAMMVEMNDDKKTQFYLVDISELAAVDGFTQVRRYPPGLTRKLFLTECILENTEILLKAANGKEENLRNLRGMAFKGDLFKTDESGDSTHVTILCFT</sequence>
<proteinExistence type="predicted"/>
<dbReference type="PROSITE" id="PS50304">
    <property type="entry name" value="TUDOR"/>
    <property type="match status" value="1"/>
</dbReference>
<dbReference type="InterPro" id="IPR002893">
    <property type="entry name" value="Znf_MYND"/>
</dbReference>
<evidence type="ECO:0000256" key="3">
    <source>
        <dbReference type="ARBA" id="ARBA00022833"/>
    </source>
</evidence>
<feature type="domain" description="Tudor" evidence="6">
    <location>
        <begin position="297"/>
        <end position="353"/>
    </location>
</feature>
<keyword evidence="3" id="KW-0862">Zinc</keyword>
<dbReference type="PANTHER" id="PTHR22948">
    <property type="entry name" value="TUDOR DOMAIN CONTAINING PROTEIN"/>
    <property type="match status" value="1"/>
</dbReference>
<dbReference type="AlphaFoldDB" id="A0A182NCZ6"/>
<dbReference type="VEuPathDB" id="VectorBase:ADIR005510"/>
<dbReference type="SMART" id="SM00333">
    <property type="entry name" value="TUDOR"/>
    <property type="match status" value="2"/>
</dbReference>
<evidence type="ECO:0000313" key="8">
    <source>
        <dbReference type="EnsemblMetazoa" id="ADIR005510-PA"/>
    </source>
</evidence>
<dbReference type="PANTHER" id="PTHR22948:SF76">
    <property type="entry name" value="FI20010P1-RELATED"/>
    <property type="match status" value="1"/>
</dbReference>
<feature type="compositionally biased region" description="Basic and acidic residues" evidence="5">
    <location>
        <begin position="196"/>
        <end position="207"/>
    </location>
</feature>
<dbReference type="PROSITE" id="PS50865">
    <property type="entry name" value="ZF_MYND_2"/>
    <property type="match status" value="1"/>
</dbReference>
<evidence type="ECO:0000259" key="6">
    <source>
        <dbReference type="PROSITE" id="PS50304"/>
    </source>
</evidence>
<reference evidence="8" key="2">
    <citation type="submission" date="2020-05" db="UniProtKB">
        <authorList>
            <consortium name="EnsemblMetazoa"/>
        </authorList>
    </citation>
    <scope>IDENTIFICATION</scope>
    <source>
        <strain evidence="8">WRAIR2</strain>
    </source>
</reference>
<organism evidence="8 9">
    <name type="scientific">Anopheles dirus</name>
    <dbReference type="NCBI Taxonomy" id="7168"/>
    <lineage>
        <taxon>Eukaryota</taxon>
        <taxon>Metazoa</taxon>
        <taxon>Ecdysozoa</taxon>
        <taxon>Arthropoda</taxon>
        <taxon>Hexapoda</taxon>
        <taxon>Insecta</taxon>
        <taxon>Pterygota</taxon>
        <taxon>Neoptera</taxon>
        <taxon>Endopterygota</taxon>
        <taxon>Diptera</taxon>
        <taxon>Nematocera</taxon>
        <taxon>Culicoidea</taxon>
        <taxon>Culicidae</taxon>
        <taxon>Anophelinae</taxon>
        <taxon>Anopheles</taxon>
    </lineage>
</organism>
<dbReference type="InterPro" id="IPR002999">
    <property type="entry name" value="Tudor"/>
</dbReference>
<reference evidence="9" key="1">
    <citation type="submission" date="2013-03" db="EMBL/GenBank/DDBJ databases">
        <title>The Genome Sequence of Anopheles dirus WRAIR2.</title>
        <authorList>
            <consortium name="The Broad Institute Genomics Platform"/>
            <person name="Neafsey D.E."/>
            <person name="Walton C."/>
            <person name="Walker B."/>
            <person name="Young S.K."/>
            <person name="Zeng Q."/>
            <person name="Gargeya S."/>
            <person name="Fitzgerald M."/>
            <person name="Haas B."/>
            <person name="Abouelleil A."/>
            <person name="Allen A.W."/>
            <person name="Alvarado L."/>
            <person name="Arachchi H.M."/>
            <person name="Berlin A.M."/>
            <person name="Chapman S.B."/>
            <person name="Gainer-Dewar J."/>
            <person name="Goldberg J."/>
            <person name="Griggs A."/>
            <person name="Gujja S."/>
            <person name="Hansen M."/>
            <person name="Howarth C."/>
            <person name="Imamovic A."/>
            <person name="Ireland A."/>
            <person name="Larimer J."/>
            <person name="McCowan C."/>
            <person name="Murphy C."/>
            <person name="Pearson M."/>
            <person name="Poon T.W."/>
            <person name="Priest M."/>
            <person name="Roberts A."/>
            <person name="Saif S."/>
            <person name="Shea T."/>
            <person name="Sisk P."/>
            <person name="Sykes S."/>
            <person name="Wortman J."/>
            <person name="Nusbaum C."/>
            <person name="Birren B."/>
        </authorList>
    </citation>
    <scope>NUCLEOTIDE SEQUENCE [LARGE SCALE GENOMIC DNA]</scope>
    <source>
        <strain evidence="9">WRAIR2</strain>
    </source>
</reference>
<evidence type="ECO:0000256" key="1">
    <source>
        <dbReference type="ARBA" id="ARBA00022723"/>
    </source>
</evidence>
<dbReference type="STRING" id="7168.A0A182NCZ6"/>
<accession>A0A182NCZ6</accession>
<keyword evidence="1" id="KW-0479">Metal-binding</keyword>
<keyword evidence="9" id="KW-1185">Reference proteome</keyword>
<dbReference type="CDD" id="cd20379">
    <property type="entry name" value="Tudor_dTUD-like"/>
    <property type="match status" value="1"/>
</dbReference>
<dbReference type="InterPro" id="IPR050621">
    <property type="entry name" value="Tudor_domain_containing"/>
</dbReference>
<feature type="domain" description="MYND-type" evidence="7">
    <location>
        <begin position="17"/>
        <end position="53"/>
    </location>
</feature>
<dbReference type="Gene3D" id="2.30.30.140">
    <property type="match status" value="2"/>
</dbReference>
<evidence type="ECO:0008006" key="10">
    <source>
        <dbReference type="Google" id="ProtNLM"/>
    </source>
</evidence>
<dbReference type="SUPFAM" id="SSF63748">
    <property type="entry name" value="Tudor/PWWP/MBT"/>
    <property type="match status" value="2"/>
</dbReference>
<name>A0A182NCZ6_9DIPT</name>
<protein>
    <recommendedName>
        <fullName evidence="10">MYND-type domain-containing protein</fullName>
    </recommendedName>
</protein>